<dbReference type="Gene3D" id="3.20.20.80">
    <property type="entry name" value="Glycosidases"/>
    <property type="match status" value="1"/>
</dbReference>
<protein>
    <submittedName>
        <fullName evidence="2">Phage tail protein</fullName>
    </submittedName>
</protein>
<organism evidence="2 3">
    <name type="scientific">Solirubrobacter ginsenosidimutans</name>
    <dbReference type="NCBI Taxonomy" id="490573"/>
    <lineage>
        <taxon>Bacteria</taxon>
        <taxon>Bacillati</taxon>
        <taxon>Actinomycetota</taxon>
        <taxon>Thermoleophilia</taxon>
        <taxon>Solirubrobacterales</taxon>
        <taxon>Solirubrobacteraceae</taxon>
        <taxon>Solirubrobacter</taxon>
    </lineage>
</organism>
<feature type="region of interest" description="Disordered" evidence="1">
    <location>
        <begin position="426"/>
        <end position="445"/>
    </location>
</feature>
<dbReference type="InterPro" id="IPR006521">
    <property type="entry name" value="Tail_protein_I"/>
</dbReference>
<dbReference type="InterPro" id="IPR011748">
    <property type="entry name" value="Unchr_phage_tail-like"/>
</dbReference>
<dbReference type="SUPFAM" id="SSF63829">
    <property type="entry name" value="Calcium-dependent phosphotriesterase"/>
    <property type="match status" value="1"/>
</dbReference>
<evidence type="ECO:0000256" key="1">
    <source>
        <dbReference type="SAM" id="MobiDB-lite"/>
    </source>
</evidence>
<evidence type="ECO:0000313" key="3">
    <source>
        <dbReference type="Proteomes" id="UP001149140"/>
    </source>
</evidence>
<gene>
    <name evidence="2" type="ORF">OM076_38735</name>
</gene>
<dbReference type="EMBL" id="JAPDOD010000062">
    <property type="protein sequence ID" value="MDA0166266.1"/>
    <property type="molecule type" value="Genomic_DNA"/>
</dbReference>
<evidence type="ECO:0000313" key="2">
    <source>
        <dbReference type="EMBL" id="MDA0166266.1"/>
    </source>
</evidence>
<dbReference type="NCBIfam" id="TIGR02242">
    <property type="entry name" value="tail_TIGR02242"/>
    <property type="match status" value="1"/>
</dbReference>
<reference evidence="2" key="1">
    <citation type="submission" date="2022-10" db="EMBL/GenBank/DDBJ databases">
        <title>The WGS of Solirubrobacter ginsenosidimutans DSM 21036.</title>
        <authorList>
            <person name="Jiang Z."/>
        </authorList>
    </citation>
    <scope>NUCLEOTIDE SEQUENCE</scope>
    <source>
        <strain evidence="2">DSM 21036</strain>
    </source>
</reference>
<dbReference type="Proteomes" id="UP001149140">
    <property type="component" value="Unassembled WGS sequence"/>
</dbReference>
<keyword evidence="3" id="KW-1185">Reference proteome</keyword>
<proteinExistence type="predicted"/>
<dbReference type="AlphaFoldDB" id="A0A9X3N083"/>
<dbReference type="RefSeq" id="WP_270045524.1">
    <property type="nucleotide sequence ID" value="NZ_JAPDOD010000062.1"/>
</dbReference>
<dbReference type="Pfam" id="PF09684">
    <property type="entry name" value="Tail_P2_I"/>
    <property type="match status" value="1"/>
</dbReference>
<accession>A0A9X3N083</accession>
<name>A0A9X3N083_9ACTN</name>
<sequence>MDANATPYDLRLSEADWDLEASGEGLEWDGEGSSVTLTREQFRFPRPGANRDLRPTDRRGAARDRYGHWFFIGPGRRDIRLVRAGERQSVRYWPVETPPSEPVGDFAPLVPPPAPEPVALSGLAVTEHHHLVVGVPSLPGLLLFDLHGGGPPVELRWPFAFAPVDMAPAPGDGLWVLDHPPGGPAARLWRLDHDFRVHDLGGAGAPPAPVEDFGPSPLPAQPCAERIERGFALPFDLRPDVVEGLPDDSVLLLEGTRILRVRRSGEPVPFAFDAGQLRGAPHDIAFLPAGDGVAGRLFAVDTEGNQAYAFLLSADGTELTPTLEYFPLRLFAGRGLVRAGDAVYFDSGERWLALVDRRTPRYGVEGSVLLHGFDSARPDCVWHRLLLDACLPAGTSVSVQSRAGDTPELLAAAEWVDEPAPYLRGDGSELPAAPRPRAERPPGSGTWELLLQRATGRHLQLRLRVTGNGRRTPRLFALRVYRPRFSYLREYLPDVFAQDPVSASFLDRYLANPEGIFTAIEDRVATAQRHYDVRTVDGDYLPWLASWLGVVLEADWEDERRRLFIDHLPELFRLRGTRAGLLLMIRLAIDACPSAALFDAACDCGCGGGATAAFTPRIVESFLTRRVPAVALGDPSELDGPREVDSGERWTPAEGAAALHERWNAFLVARHGPQPAPARFPPLPPADPVDWRRFVREALAIPYEEPGSADVESWRRFLTSRYRRPEELAAAWGRAAVTAFADIALPAELPEQGAELLDWIQFVSIVLATERRAHRFTVLVPVRPEDSDEDRARRLSRVERVVLVERPVHTDYDIKPYWAACRVGEARVGLDTVIGEGSRFVAVVLGRDRLATGYLSVRPPGDVPDRLVVGRDRVRPDRGERP</sequence>
<comment type="caution">
    <text evidence="2">The sequence shown here is derived from an EMBL/GenBank/DDBJ whole genome shotgun (WGS) entry which is preliminary data.</text>
</comment>